<feature type="transmembrane region" description="Helical" evidence="2">
    <location>
        <begin position="509"/>
        <end position="532"/>
    </location>
</feature>
<keyword evidence="4" id="KW-1185">Reference proteome</keyword>
<feature type="compositionally biased region" description="Acidic residues" evidence="1">
    <location>
        <begin position="456"/>
        <end position="465"/>
    </location>
</feature>
<protein>
    <recommendedName>
        <fullName evidence="5">Surface antigen BspA-like</fullName>
    </recommendedName>
</protein>
<feature type="compositionally biased region" description="Basic and acidic residues" evidence="1">
    <location>
        <begin position="560"/>
        <end position="578"/>
    </location>
</feature>
<evidence type="ECO:0000313" key="3">
    <source>
        <dbReference type="EMBL" id="KAK8876669.1"/>
    </source>
</evidence>
<sequence length="578" mass="62695">MKLLVFLLICISRGELPLITTEMNDTTITYKGTGKIDLLLGLLSAGKQIIVVEEGITEIGDGAFSGVEAVDATMINKNFTYHAVYLPRSLKSIGNFAFALNTKLDTLLFPKYEGTNSDEEREKFYALRSIGKGALMKCSSLKNANVPSTYTVVEDYIFKGTPVTGHKFNSKTTKIGIGAFQDCTLLKSIAIPSTVTSVGESAFENCISLQNATCEAESCSFGGQCFKDCVSLKEFTFPKSAYLGVPGGIFENCASLTKCTMPTTLNTEGILESTTAKMFLNCKNLATVTLPTNIKALGESMFKNTSIETLYLPTSVNMIEPEALRDCTKLKYVNVSSNEKTTIGLNTFDNTPNLELLAVHGNLAPLTGDDVLGGKKFCYYGQTNPEGSKLALDQGVTTVYVTKSFKNNYEYFGAALNTSLDKFIGYPCQVMQGYDCSFPGEPGLPTESETMSYSDEISETEDISGTEEISQSADASLVASEMPTESSSDDSGIVDNDDHKKKKKLSTGAIIGIVLGCLAFLALLLLLIICCCKKHRHNKLETKGDKKESSIALKKTSSKKGYESVDNLKDQQPEKLMV</sequence>
<evidence type="ECO:0000256" key="2">
    <source>
        <dbReference type="SAM" id="Phobius"/>
    </source>
</evidence>
<organism evidence="3 4">
    <name type="scientific">Tritrichomonas musculus</name>
    <dbReference type="NCBI Taxonomy" id="1915356"/>
    <lineage>
        <taxon>Eukaryota</taxon>
        <taxon>Metamonada</taxon>
        <taxon>Parabasalia</taxon>
        <taxon>Tritrichomonadida</taxon>
        <taxon>Tritrichomonadidae</taxon>
        <taxon>Tritrichomonas</taxon>
    </lineage>
</organism>
<feature type="region of interest" description="Disordered" evidence="1">
    <location>
        <begin position="445"/>
        <end position="499"/>
    </location>
</feature>
<evidence type="ECO:0000313" key="4">
    <source>
        <dbReference type="Proteomes" id="UP001470230"/>
    </source>
</evidence>
<dbReference type="InterPro" id="IPR053139">
    <property type="entry name" value="Surface_bspA-like"/>
</dbReference>
<evidence type="ECO:0000256" key="1">
    <source>
        <dbReference type="SAM" id="MobiDB-lite"/>
    </source>
</evidence>
<reference evidence="3 4" key="1">
    <citation type="submission" date="2024-04" db="EMBL/GenBank/DDBJ databases">
        <title>Tritrichomonas musculus Genome.</title>
        <authorList>
            <person name="Alves-Ferreira E."/>
            <person name="Grigg M."/>
            <person name="Lorenzi H."/>
            <person name="Galac M."/>
        </authorList>
    </citation>
    <scope>NUCLEOTIDE SEQUENCE [LARGE SCALE GENOMIC DNA]</scope>
    <source>
        <strain evidence="3 4">EAF2021</strain>
    </source>
</reference>
<dbReference type="InterPro" id="IPR032675">
    <property type="entry name" value="LRR_dom_sf"/>
</dbReference>
<dbReference type="Gene3D" id="3.80.10.10">
    <property type="entry name" value="Ribonuclease Inhibitor"/>
    <property type="match status" value="2"/>
</dbReference>
<dbReference type="EMBL" id="JAPFFF010000012">
    <property type="protein sequence ID" value="KAK8876669.1"/>
    <property type="molecule type" value="Genomic_DNA"/>
</dbReference>
<comment type="caution">
    <text evidence="3">The sequence shown here is derived from an EMBL/GenBank/DDBJ whole genome shotgun (WGS) entry which is preliminary data.</text>
</comment>
<keyword evidence="2" id="KW-0472">Membrane</keyword>
<evidence type="ECO:0008006" key="5">
    <source>
        <dbReference type="Google" id="ProtNLM"/>
    </source>
</evidence>
<gene>
    <name evidence="3" type="ORF">M9Y10_006889</name>
</gene>
<name>A0ABR2JFL0_9EUKA</name>
<dbReference type="Gene3D" id="3.40.50.12480">
    <property type="match status" value="1"/>
</dbReference>
<dbReference type="SUPFAM" id="SSF52058">
    <property type="entry name" value="L domain-like"/>
    <property type="match status" value="1"/>
</dbReference>
<proteinExistence type="predicted"/>
<dbReference type="InterPro" id="IPR026906">
    <property type="entry name" value="LRR_5"/>
</dbReference>
<dbReference type="Pfam" id="PF13306">
    <property type="entry name" value="LRR_5"/>
    <property type="match status" value="1"/>
</dbReference>
<feature type="region of interest" description="Disordered" evidence="1">
    <location>
        <begin position="543"/>
        <end position="578"/>
    </location>
</feature>
<keyword evidence="2" id="KW-0812">Transmembrane</keyword>
<dbReference type="PANTHER" id="PTHR45661">
    <property type="entry name" value="SURFACE ANTIGEN"/>
    <property type="match status" value="1"/>
</dbReference>
<dbReference type="Proteomes" id="UP001470230">
    <property type="component" value="Unassembled WGS sequence"/>
</dbReference>
<keyword evidence="2" id="KW-1133">Transmembrane helix</keyword>
<accession>A0ABR2JFL0</accession>
<dbReference type="PANTHER" id="PTHR45661:SF3">
    <property type="entry name" value="IG-LIKE DOMAIN-CONTAINING PROTEIN"/>
    <property type="match status" value="1"/>
</dbReference>